<dbReference type="Pfam" id="PF01263">
    <property type="entry name" value="Aldose_epim"/>
    <property type="match status" value="1"/>
</dbReference>
<dbReference type="RefSeq" id="WP_170198207.1">
    <property type="nucleotide sequence ID" value="NZ_VFOX01000002.1"/>
</dbReference>
<sequence>MARIPLSGEQCVLQGHGYRAEIATVGATLRSLSHRGRPLIAGFHADRVRPAMRGALLVPWPNRTADGRYDFAGESHRLPLDEPDTRTAVHGLVAWSSFEVIDRDDESVTLQATLEPRPGYPWRLRVRAAFQLESGGLRQEITVENDSERTAPVGIGGHPYLLAGPAEDGGVDGWQLEVDAQHVLLTSAERMLPEGLVAVDERPEFDFRTPRRIGRTALNNSYTGWGRSADGIAAISLRDAQGAGVRIAWDRRCDWAHLYSSDEPVDGIRRAALAVEPMTCPPDALNSGTGLLAVHPGRSVDAGWLLSAL</sequence>
<reference evidence="1 2" key="1">
    <citation type="submission" date="2019-06" db="EMBL/GenBank/DDBJ databases">
        <title>Sequencing the genomes of 1000 actinobacteria strains.</title>
        <authorList>
            <person name="Klenk H.-P."/>
        </authorList>
    </citation>
    <scope>NUCLEOTIDE SEQUENCE [LARGE SCALE GENOMIC DNA]</scope>
    <source>
        <strain evidence="1 2">DSM 20169</strain>
    </source>
</reference>
<dbReference type="GO" id="GO:0004034">
    <property type="term" value="F:aldose 1-epimerase activity"/>
    <property type="evidence" value="ECO:0007669"/>
    <property type="project" value="TreeGrafter"/>
</dbReference>
<dbReference type="PANTHER" id="PTHR10091:SF0">
    <property type="entry name" value="GALACTOSE MUTAROTASE"/>
    <property type="match status" value="1"/>
</dbReference>
<dbReference type="GO" id="GO:0006006">
    <property type="term" value="P:glucose metabolic process"/>
    <property type="evidence" value="ECO:0007669"/>
    <property type="project" value="TreeGrafter"/>
</dbReference>
<evidence type="ECO:0000313" key="1">
    <source>
        <dbReference type="EMBL" id="TQL82150.1"/>
    </source>
</evidence>
<proteinExistence type="predicted"/>
<dbReference type="SUPFAM" id="SSF74650">
    <property type="entry name" value="Galactose mutarotase-like"/>
    <property type="match status" value="1"/>
</dbReference>
<dbReference type="Gene3D" id="2.70.98.10">
    <property type="match status" value="1"/>
</dbReference>
<dbReference type="AlphaFoldDB" id="A0A543BBC1"/>
<gene>
    <name evidence="1" type="ORF">FB560_3633</name>
</gene>
<dbReference type="CDD" id="cd09022">
    <property type="entry name" value="Aldose_epim_Ec_YihR"/>
    <property type="match status" value="1"/>
</dbReference>
<dbReference type="Proteomes" id="UP000317209">
    <property type="component" value="Unassembled WGS sequence"/>
</dbReference>
<comment type="caution">
    <text evidence="1">The sequence shown here is derived from an EMBL/GenBank/DDBJ whole genome shotgun (WGS) entry which is preliminary data.</text>
</comment>
<evidence type="ECO:0000313" key="2">
    <source>
        <dbReference type="Proteomes" id="UP000317209"/>
    </source>
</evidence>
<dbReference type="EMBL" id="VFOX01000002">
    <property type="protein sequence ID" value="TQL82150.1"/>
    <property type="molecule type" value="Genomic_DNA"/>
</dbReference>
<keyword evidence="2" id="KW-1185">Reference proteome</keyword>
<organism evidence="1 2">
    <name type="scientific">Microbacterium saperdae</name>
    <dbReference type="NCBI Taxonomy" id="69368"/>
    <lineage>
        <taxon>Bacteria</taxon>
        <taxon>Bacillati</taxon>
        <taxon>Actinomycetota</taxon>
        <taxon>Actinomycetes</taxon>
        <taxon>Micrococcales</taxon>
        <taxon>Microbacteriaceae</taxon>
        <taxon>Microbacterium</taxon>
    </lineage>
</organism>
<dbReference type="InterPro" id="IPR037480">
    <property type="entry name" value="YihR-like"/>
</dbReference>
<dbReference type="PANTHER" id="PTHR10091">
    <property type="entry name" value="ALDOSE-1-EPIMERASE"/>
    <property type="match status" value="1"/>
</dbReference>
<accession>A0A543BBC1</accession>
<dbReference type="InterPro" id="IPR008183">
    <property type="entry name" value="Aldose_1/G6P_1-epimerase"/>
</dbReference>
<name>A0A543BBC1_9MICO</name>
<protein>
    <submittedName>
        <fullName evidence="1">Aldose 1-epimerase</fullName>
    </submittedName>
</protein>
<dbReference type="InterPro" id="IPR011013">
    <property type="entry name" value="Gal_mutarotase_sf_dom"/>
</dbReference>
<dbReference type="GO" id="GO:0030246">
    <property type="term" value="F:carbohydrate binding"/>
    <property type="evidence" value="ECO:0007669"/>
    <property type="project" value="InterPro"/>
</dbReference>
<dbReference type="InterPro" id="IPR014718">
    <property type="entry name" value="GH-type_carb-bd"/>
</dbReference>
<dbReference type="GO" id="GO:0033499">
    <property type="term" value="P:galactose catabolic process via UDP-galactose, Leloir pathway"/>
    <property type="evidence" value="ECO:0007669"/>
    <property type="project" value="TreeGrafter"/>
</dbReference>